<name>A0A382JKC7_9ZZZZ</name>
<proteinExistence type="predicted"/>
<protein>
    <recommendedName>
        <fullName evidence="1">ThuA-like domain-containing protein</fullName>
    </recommendedName>
</protein>
<evidence type="ECO:0000313" key="2">
    <source>
        <dbReference type="EMBL" id="SVC11802.1"/>
    </source>
</evidence>
<dbReference type="InterPro" id="IPR029062">
    <property type="entry name" value="Class_I_gatase-like"/>
</dbReference>
<accession>A0A382JKC7</accession>
<dbReference type="PANTHER" id="PTHR40469">
    <property type="entry name" value="SECRETED GLYCOSYL HYDROLASE"/>
    <property type="match status" value="1"/>
</dbReference>
<sequence>MLKVCMISGSFEYDSEESLSNFKDHLKKHQLDIEVTMIVYESEDDEQSLQTLESTDVMVLFTRRLNTKGKELERFKSYCSLGKPIVGVRTASHAYQHYLEFDGDVLGGSYAGHFGHGPIAHVQIKKGNADHPILEGIPDFDSYGSLYKNPSNATDITTLMTASTSEGNREPVAWTRIHNGGRIFYTSLGHQQD</sequence>
<dbReference type="AlphaFoldDB" id="A0A382JKC7"/>
<dbReference type="InterPro" id="IPR029010">
    <property type="entry name" value="ThuA-like"/>
</dbReference>
<evidence type="ECO:0000259" key="1">
    <source>
        <dbReference type="Pfam" id="PF06283"/>
    </source>
</evidence>
<reference evidence="2" key="1">
    <citation type="submission" date="2018-05" db="EMBL/GenBank/DDBJ databases">
        <authorList>
            <person name="Lanie J.A."/>
            <person name="Ng W.-L."/>
            <person name="Kazmierczak K.M."/>
            <person name="Andrzejewski T.M."/>
            <person name="Davidsen T.M."/>
            <person name="Wayne K.J."/>
            <person name="Tettelin H."/>
            <person name="Glass J.I."/>
            <person name="Rusch D."/>
            <person name="Podicherti R."/>
            <person name="Tsui H.-C.T."/>
            <person name="Winkler M.E."/>
        </authorList>
    </citation>
    <scope>NUCLEOTIDE SEQUENCE</scope>
</reference>
<gene>
    <name evidence="2" type="ORF">METZ01_LOCUS264656</name>
</gene>
<feature type="non-terminal residue" evidence="2">
    <location>
        <position position="193"/>
    </location>
</feature>
<organism evidence="2">
    <name type="scientific">marine metagenome</name>
    <dbReference type="NCBI Taxonomy" id="408172"/>
    <lineage>
        <taxon>unclassified sequences</taxon>
        <taxon>metagenomes</taxon>
        <taxon>ecological metagenomes</taxon>
    </lineage>
</organism>
<dbReference type="PANTHER" id="PTHR40469:SF2">
    <property type="entry name" value="GALACTOSE-BINDING DOMAIN-LIKE SUPERFAMILY PROTEIN"/>
    <property type="match status" value="1"/>
</dbReference>
<dbReference type="EMBL" id="UINC01074525">
    <property type="protein sequence ID" value="SVC11802.1"/>
    <property type="molecule type" value="Genomic_DNA"/>
</dbReference>
<dbReference type="Pfam" id="PF06283">
    <property type="entry name" value="ThuA"/>
    <property type="match status" value="1"/>
</dbReference>
<dbReference type="SUPFAM" id="SSF52317">
    <property type="entry name" value="Class I glutamine amidotransferase-like"/>
    <property type="match status" value="1"/>
</dbReference>
<feature type="domain" description="ThuA-like" evidence="1">
    <location>
        <begin position="4"/>
        <end position="192"/>
    </location>
</feature>
<dbReference type="Gene3D" id="3.40.50.880">
    <property type="match status" value="1"/>
</dbReference>